<evidence type="ECO:0008006" key="3">
    <source>
        <dbReference type="Google" id="ProtNLM"/>
    </source>
</evidence>
<gene>
    <name evidence="1" type="ORF">A2196_04515</name>
</gene>
<dbReference type="EMBL" id="MFCA01000028">
    <property type="protein sequence ID" value="OGE01383.1"/>
    <property type="molecule type" value="Genomic_DNA"/>
</dbReference>
<comment type="caution">
    <text evidence="1">The sequence shown here is derived from an EMBL/GenBank/DDBJ whole genome shotgun (WGS) entry which is preliminary data.</text>
</comment>
<dbReference type="Proteomes" id="UP000176751">
    <property type="component" value="Unassembled WGS sequence"/>
</dbReference>
<proteinExistence type="predicted"/>
<protein>
    <recommendedName>
        <fullName evidence="3">Carbonic anhydrase</fullName>
    </recommendedName>
</protein>
<dbReference type="AlphaFoldDB" id="A0A1F5HB57"/>
<accession>A0A1F5HB57</accession>
<dbReference type="SUPFAM" id="SSF53056">
    <property type="entry name" value="beta-carbonic anhydrase, cab"/>
    <property type="match status" value="1"/>
</dbReference>
<dbReference type="GO" id="GO:0004089">
    <property type="term" value="F:carbonate dehydratase activity"/>
    <property type="evidence" value="ECO:0007669"/>
    <property type="project" value="InterPro"/>
</dbReference>
<evidence type="ECO:0000313" key="1">
    <source>
        <dbReference type="EMBL" id="OGE01383.1"/>
    </source>
</evidence>
<dbReference type="STRING" id="1797737.A2196_04515"/>
<name>A0A1F5HB57_9BACT</name>
<organism evidence="1 2">
    <name type="scientific">Candidatus Curtissbacteria bacterium RIFOXYA1_FULL_41_14</name>
    <dbReference type="NCBI Taxonomy" id="1797737"/>
    <lineage>
        <taxon>Bacteria</taxon>
        <taxon>Candidatus Curtissiibacteriota</taxon>
    </lineage>
</organism>
<dbReference type="InterPro" id="IPR036874">
    <property type="entry name" value="Carbonic_anhydrase_sf"/>
</dbReference>
<evidence type="ECO:0000313" key="2">
    <source>
        <dbReference type="Proteomes" id="UP000176751"/>
    </source>
</evidence>
<dbReference type="InterPro" id="IPR046871">
    <property type="entry name" value="Pro_CA_2"/>
</dbReference>
<reference evidence="1 2" key="1">
    <citation type="journal article" date="2016" name="Nat. Commun.">
        <title>Thousands of microbial genomes shed light on interconnected biogeochemical processes in an aquifer system.</title>
        <authorList>
            <person name="Anantharaman K."/>
            <person name="Brown C.T."/>
            <person name="Hug L.A."/>
            <person name="Sharon I."/>
            <person name="Castelle C.J."/>
            <person name="Probst A.J."/>
            <person name="Thomas B.C."/>
            <person name="Singh A."/>
            <person name="Wilkins M.J."/>
            <person name="Karaoz U."/>
            <person name="Brodie E.L."/>
            <person name="Williams K.H."/>
            <person name="Hubbard S.S."/>
            <person name="Banfield J.F."/>
        </authorList>
    </citation>
    <scope>NUCLEOTIDE SEQUENCE [LARGE SCALE GENOMIC DNA]</scope>
</reference>
<dbReference type="Pfam" id="PF20393">
    <property type="entry name" value="Pro_CA_2"/>
    <property type="match status" value="1"/>
</dbReference>
<dbReference type="GO" id="GO:0008270">
    <property type="term" value="F:zinc ion binding"/>
    <property type="evidence" value="ECO:0007669"/>
    <property type="project" value="InterPro"/>
</dbReference>
<sequence length="120" mass="13767">MSVKHKAKALIVHCIDFRFQKLVENDLKMRNLKGQTDRISWPGVSKDLENIKKATKVSINLHDPDEAFIYEHEDCGAYGEDNSLETHRQNANALKDYLEKIKPSIKVNTLFVTLDGIKEI</sequence>